<name>A0A1C3REW1_9PROT</name>
<gene>
    <name evidence="1" type="ORF">MTBPR1_120101</name>
</gene>
<proteinExistence type="predicted"/>
<dbReference type="OrthoDB" id="9796523at2"/>
<dbReference type="EMBL" id="FLYE01000004">
    <property type="protein sequence ID" value="SCA55795.1"/>
    <property type="molecule type" value="Genomic_DNA"/>
</dbReference>
<evidence type="ECO:0008006" key="3">
    <source>
        <dbReference type="Google" id="ProtNLM"/>
    </source>
</evidence>
<keyword evidence="2" id="KW-1185">Reference proteome</keyword>
<organism evidence="1 2">
    <name type="scientific">Candidatus Terasakiella magnetica</name>
    <dbReference type="NCBI Taxonomy" id="1867952"/>
    <lineage>
        <taxon>Bacteria</taxon>
        <taxon>Pseudomonadati</taxon>
        <taxon>Pseudomonadota</taxon>
        <taxon>Alphaproteobacteria</taxon>
        <taxon>Rhodospirillales</taxon>
        <taxon>Terasakiellaceae</taxon>
        <taxon>Terasakiella</taxon>
    </lineage>
</organism>
<dbReference type="STRING" id="1867952.MTBPR1_120101"/>
<dbReference type="RefSeq" id="WP_069186497.1">
    <property type="nucleotide sequence ID" value="NZ_FLYE01000004.1"/>
</dbReference>
<evidence type="ECO:0000313" key="1">
    <source>
        <dbReference type="EMBL" id="SCA55795.1"/>
    </source>
</evidence>
<evidence type="ECO:0000313" key="2">
    <source>
        <dbReference type="Proteomes" id="UP000231658"/>
    </source>
</evidence>
<accession>A0A1C3REW1</accession>
<sequence>MGRRQGRKSFGRAAASRDVYEKILIVCEDELTSPQYLNAHIRTLGLPRSIQAKATGDSNPTPDQVVAYALKWLDGEKCRDGFGEHKTTVFCVIDRDEHEKFDSAMAELNGAAKQRNHLNKKVHIRAFPSYPCFEVWYLLHHVKTRKGFNRAGENSPADMVIKDLKKIPVFANYDKGDNKHYEVLVPQQATAMANAVWSKNDAIATGELNSSTEVHELMDYLNNLKATMDAEKKASRRKR</sequence>
<dbReference type="AlphaFoldDB" id="A0A1C3REW1"/>
<dbReference type="Pfam" id="PF13707">
    <property type="entry name" value="RloB"/>
    <property type="match status" value="1"/>
</dbReference>
<protein>
    <recommendedName>
        <fullName evidence="3">RloB-like protein</fullName>
    </recommendedName>
</protein>
<reference evidence="1 2" key="1">
    <citation type="submission" date="2016-07" db="EMBL/GenBank/DDBJ databases">
        <authorList>
            <person name="Lefevre C.T."/>
        </authorList>
    </citation>
    <scope>NUCLEOTIDE SEQUENCE [LARGE SCALE GENOMIC DNA]</scope>
    <source>
        <strain evidence="1">PR1</strain>
    </source>
</reference>
<dbReference type="InterPro" id="IPR025591">
    <property type="entry name" value="RloB"/>
</dbReference>
<dbReference type="Proteomes" id="UP000231658">
    <property type="component" value="Unassembled WGS sequence"/>
</dbReference>